<feature type="region of interest" description="Disordered" evidence="1">
    <location>
        <begin position="1"/>
        <end position="20"/>
    </location>
</feature>
<dbReference type="Proteomes" id="UP001374535">
    <property type="component" value="Chromosome 4"/>
</dbReference>
<protein>
    <submittedName>
        <fullName evidence="2">Uncharacterized protein</fullName>
    </submittedName>
</protein>
<accession>A0AAQ3S1M4</accession>
<reference evidence="2 3" key="1">
    <citation type="journal article" date="2023" name="Life. Sci Alliance">
        <title>Evolutionary insights into 3D genome organization and epigenetic landscape of Vigna mungo.</title>
        <authorList>
            <person name="Junaid A."/>
            <person name="Singh B."/>
            <person name="Bhatia S."/>
        </authorList>
    </citation>
    <scope>NUCLEOTIDE SEQUENCE [LARGE SCALE GENOMIC DNA]</scope>
    <source>
        <strain evidence="2">Urdbean</strain>
    </source>
</reference>
<keyword evidence="3" id="KW-1185">Reference proteome</keyword>
<proteinExistence type="predicted"/>
<gene>
    <name evidence="2" type="ORF">V8G54_011848</name>
</gene>
<evidence type="ECO:0000256" key="1">
    <source>
        <dbReference type="SAM" id="MobiDB-lite"/>
    </source>
</evidence>
<feature type="compositionally biased region" description="Polar residues" evidence="1">
    <location>
        <begin position="1"/>
        <end position="19"/>
    </location>
</feature>
<sequence length="124" mass="14146">MFPTVHPNTKLNTSRNPSGETFIPFYLVPSPIPLGRRDSSFPPPLEDEEIHLSTISQEERQRDPPFYPLEIGKVATFLPPHKRKGDYLSTPSKEERYNLGLTKYSQKTILKTYPPSHHMVGSTP</sequence>
<dbReference type="EMBL" id="CP144697">
    <property type="protein sequence ID" value="WVZ14282.1"/>
    <property type="molecule type" value="Genomic_DNA"/>
</dbReference>
<organism evidence="2 3">
    <name type="scientific">Vigna mungo</name>
    <name type="common">Black gram</name>
    <name type="synonym">Phaseolus mungo</name>
    <dbReference type="NCBI Taxonomy" id="3915"/>
    <lineage>
        <taxon>Eukaryota</taxon>
        <taxon>Viridiplantae</taxon>
        <taxon>Streptophyta</taxon>
        <taxon>Embryophyta</taxon>
        <taxon>Tracheophyta</taxon>
        <taxon>Spermatophyta</taxon>
        <taxon>Magnoliopsida</taxon>
        <taxon>eudicotyledons</taxon>
        <taxon>Gunneridae</taxon>
        <taxon>Pentapetalae</taxon>
        <taxon>rosids</taxon>
        <taxon>fabids</taxon>
        <taxon>Fabales</taxon>
        <taxon>Fabaceae</taxon>
        <taxon>Papilionoideae</taxon>
        <taxon>50 kb inversion clade</taxon>
        <taxon>NPAAA clade</taxon>
        <taxon>indigoferoid/millettioid clade</taxon>
        <taxon>Phaseoleae</taxon>
        <taxon>Vigna</taxon>
    </lineage>
</organism>
<dbReference type="AlphaFoldDB" id="A0AAQ3S1M4"/>
<evidence type="ECO:0000313" key="2">
    <source>
        <dbReference type="EMBL" id="WVZ14282.1"/>
    </source>
</evidence>
<name>A0AAQ3S1M4_VIGMU</name>
<evidence type="ECO:0000313" key="3">
    <source>
        <dbReference type="Proteomes" id="UP001374535"/>
    </source>
</evidence>